<feature type="transmembrane region" description="Helical" evidence="2">
    <location>
        <begin position="432"/>
        <end position="451"/>
    </location>
</feature>
<feature type="region of interest" description="Disordered" evidence="1">
    <location>
        <begin position="1"/>
        <end position="20"/>
    </location>
</feature>
<keyword evidence="2" id="KW-0812">Transmembrane</keyword>
<evidence type="ECO:0000313" key="4">
    <source>
        <dbReference type="Proteomes" id="UP000016923"/>
    </source>
</evidence>
<dbReference type="STRING" id="1262450.S3CZA5"/>
<feature type="region of interest" description="Disordered" evidence="1">
    <location>
        <begin position="25"/>
        <end position="49"/>
    </location>
</feature>
<dbReference type="VEuPathDB" id="FungiDB:F503_02388"/>
<evidence type="ECO:0000256" key="1">
    <source>
        <dbReference type="SAM" id="MobiDB-lite"/>
    </source>
</evidence>
<keyword evidence="2" id="KW-1133">Transmembrane helix</keyword>
<protein>
    <submittedName>
        <fullName evidence="3">Major facilitator superfamily transporter</fullName>
    </submittedName>
</protein>
<reference evidence="3 4" key="1">
    <citation type="journal article" date="2013" name="BMC Genomics">
        <title>The genome and transcriptome of the pine saprophyte Ophiostoma piceae, and a comparison with the bark beetle-associated pine pathogen Grosmannia clavigera.</title>
        <authorList>
            <person name="Haridas S."/>
            <person name="Wang Y."/>
            <person name="Lim L."/>
            <person name="Massoumi Alamouti S."/>
            <person name="Jackman S."/>
            <person name="Docking R."/>
            <person name="Robertson G."/>
            <person name="Birol I."/>
            <person name="Bohlmann J."/>
            <person name="Breuil C."/>
        </authorList>
    </citation>
    <scope>NUCLEOTIDE SEQUENCE [LARGE SCALE GENOMIC DNA]</scope>
    <source>
        <strain evidence="3 4">UAMH 11346</strain>
    </source>
</reference>
<keyword evidence="4" id="KW-1185">Reference proteome</keyword>
<proteinExistence type="predicted"/>
<dbReference type="AlphaFoldDB" id="S3CZA5"/>
<dbReference type="HOGENOM" id="CLU_326289_0_0_1"/>
<dbReference type="Proteomes" id="UP000016923">
    <property type="component" value="Unassembled WGS sequence"/>
</dbReference>
<feature type="transmembrane region" description="Helical" evidence="2">
    <location>
        <begin position="401"/>
        <end position="420"/>
    </location>
</feature>
<feature type="region of interest" description="Disordered" evidence="1">
    <location>
        <begin position="497"/>
        <end position="530"/>
    </location>
</feature>
<accession>S3CZA5</accession>
<evidence type="ECO:0000256" key="2">
    <source>
        <dbReference type="SAM" id="Phobius"/>
    </source>
</evidence>
<dbReference type="OrthoDB" id="5428055at2759"/>
<name>S3CZA5_OPHP1</name>
<keyword evidence="2" id="KW-0472">Membrane</keyword>
<dbReference type="eggNOG" id="ENOG502R983">
    <property type="taxonomic scope" value="Eukaryota"/>
</dbReference>
<dbReference type="EMBL" id="KE148153">
    <property type="protein sequence ID" value="EPE06260.1"/>
    <property type="molecule type" value="Genomic_DNA"/>
</dbReference>
<feature type="region of interest" description="Disordered" evidence="1">
    <location>
        <begin position="298"/>
        <end position="318"/>
    </location>
</feature>
<feature type="region of interest" description="Disordered" evidence="1">
    <location>
        <begin position="584"/>
        <end position="609"/>
    </location>
</feature>
<organism evidence="3 4">
    <name type="scientific">Ophiostoma piceae (strain UAMH 11346)</name>
    <name type="common">Sap stain fungus</name>
    <dbReference type="NCBI Taxonomy" id="1262450"/>
    <lineage>
        <taxon>Eukaryota</taxon>
        <taxon>Fungi</taxon>
        <taxon>Dikarya</taxon>
        <taxon>Ascomycota</taxon>
        <taxon>Pezizomycotina</taxon>
        <taxon>Sordariomycetes</taxon>
        <taxon>Sordariomycetidae</taxon>
        <taxon>Ophiostomatales</taxon>
        <taxon>Ophiostomataceae</taxon>
        <taxon>Ophiostoma</taxon>
    </lineage>
</organism>
<evidence type="ECO:0000313" key="3">
    <source>
        <dbReference type="EMBL" id="EPE06260.1"/>
    </source>
</evidence>
<gene>
    <name evidence="3" type="ORF">F503_02388</name>
</gene>
<sequence length="721" mass="79117">MDEIPDAAAPTTTAAGVRPVNIRAADSASAENSRPASLGEIRPAPTGRSGLLDDKLEDLWTEVSDDFVPAPVPLDYILEWGENKPSNRALCSDLDVDPDFFAAHSDGRRYRQRGWRRRTSDNLPPSGSATYSFPQILTLRVNKEKGVRLRLEQESLRKTSRTSRDEEAEFRTQDCPVAVFCRASIWESAHTSILLLDNSSSSTTLEDALMDALNDSARKHSATIAAGMVHSVVAQLVHDQWLDFFDTITTGGGARQPRRIHVNNKMYKDMAWVLEQNLVASRMHDKAARQARLGHAQDAFKSGGPNAPSPIGPPPAYEALDPVKADDWRELISRLDRMVAMLALQKIKKPGATEPSGITVPTVPAFGETVPARPTSGNFADIPATPPFSGTPQGQSSLSRVTYMGGILLPFSIIAGIMSMSDPYGPGNSMFWIYWAITIPITCLTLTIIYADDIQSMYVWQQISHERFQEAVRMGEAVPPNAVEEAVDAITDLGERIIPKPTSDEDSDIETGPVTHASRPAEPQSERFRRAAGVRVEAYSGPRRPTFYRIAEPVDTEIRRSTRVYATSASIPSSSRPERISIVHSQNSIDLSQGEAEVGEDDINSDQGNIELDSPVLRARRRPTARVNPVAFIPVLRIQRPTTTSNVDETLAIDMDRLSEDARPASAIGRRIGGRNIAPPGCPPIILQQGPDGSERIYRRERLGWAGALKSMVGYHKPPQA</sequence>
<feature type="compositionally biased region" description="Pro residues" evidence="1">
    <location>
        <begin position="307"/>
        <end position="316"/>
    </location>
</feature>